<organism evidence="2">
    <name type="scientific">marine sediment metagenome</name>
    <dbReference type="NCBI Taxonomy" id="412755"/>
    <lineage>
        <taxon>unclassified sequences</taxon>
        <taxon>metagenomes</taxon>
        <taxon>ecological metagenomes</taxon>
    </lineage>
</organism>
<name>A0A0F9JP97_9ZZZZ</name>
<dbReference type="SUPFAM" id="SSF53335">
    <property type="entry name" value="S-adenosyl-L-methionine-dependent methyltransferases"/>
    <property type="match status" value="1"/>
</dbReference>
<gene>
    <name evidence="2" type="ORF">LCGC14_1429700</name>
</gene>
<evidence type="ECO:0000313" key="2">
    <source>
        <dbReference type="EMBL" id="KKM71533.1"/>
    </source>
</evidence>
<protein>
    <recommendedName>
        <fullName evidence="1">Methyltransferase type 11 domain-containing protein</fullName>
    </recommendedName>
</protein>
<dbReference type="AlphaFoldDB" id="A0A0F9JP97"/>
<accession>A0A0F9JP97</accession>
<comment type="caution">
    <text evidence="2">The sequence shown here is derived from an EMBL/GenBank/DDBJ whole genome shotgun (WGS) entry which is preliminary data.</text>
</comment>
<dbReference type="CDD" id="cd02440">
    <property type="entry name" value="AdoMet_MTases"/>
    <property type="match status" value="1"/>
</dbReference>
<dbReference type="InterPro" id="IPR029063">
    <property type="entry name" value="SAM-dependent_MTases_sf"/>
</dbReference>
<dbReference type="Pfam" id="PF08241">
    <property type="entry name" value="Methyltransf_11"/>
    <property type="match status" value="1"/>
</dbReference>
<proteinExistence type="predicted"/>
<dbReference type="InterPro" id="IPR013216">
    <property type="entry name" value="Methyltransf_11"/>
</dbReference>
<sequence>MTQVRRKRSGLIMENFIKLRKVNKVHEPSELFTGMHHLYHEMGMNDNILSHSPMRIFEYPWAVDMIKPHADMRILDAGCGASPLPVYLHTRMGVKDVTGIDAQSSFDNPTFSFKPEWANQFGVNYVRANILDYRSKVYDCVLCISVLEHLYRPIDRIKAIINLWENVRDGGRLVLTFDYMVNIGIGLQYLLAPVGTTIDCVNYEDQVTAICIEKTAKEGQAEWIQLNQGL</sequence>
<reference evidence="2" key="1">
    <citation type="journal article" date="2015" name="Nature">
        <title>Complex archaea that bridge the gap between prokaryotes and eukaryotes.</title>
        <authorList>
            <person name="Spang A."/>
            <person name="Saw J.H."/>
            <person name="Jorgensen S.L."/>
            <person name="Zaremba-Niedzwiedzka K."/>
            <person name="Martijn J."/>
            <person name="Lind A.E."/>
            <person name="van Eijk R."/>
            <person name="Schleper C."/>
            <person name="Guy L."/>
            <person name="Ettema T.J."/>
        </authorList>
    </citation>
    <scope>NUCLEOTIDE SEQUENCE</scope>
</reference>
<evidence type="ECO:0000259" key="1">
    <source>
        <dbReference type="Pfam" id="PF08241"/>
    </source>
</evidence>
<dbReference type="GO" id="GO:0008757">
    <property type="term" value="F:S-adenosylmethionine-dependent methyltransferase activity"/>
    <property type="evidence" value="ECO:0007669"/>
    <property type="project" value="InterPro"/>
</dbReference>
<feature type="domain" description="Methyltransferase type 11" evidence="1">
    <location>
        <begin position="75"/>
        <end position="175"/>
    </location>
</feature>
<dbReference type="EMBL" id="LAZR01009618">
    <property type="protein sequence ID" value="KKM71533.1"/>
    <property type="molecule type" value="Genomic_DNA"/>
</dbReference>
<dbReference type="Gene3D" id="3.40.50.150">
    <property type="entry name" value="Vaccinia Virus protein VP39"/>
    <property type="match status" value="1"/>
</dbReference>